<evidence type="ECO:0000256" key="7">
    <source>
        <dbReference type="PROSITE-ProRule" id="PRU01023"/>
    </source>
</evidence>
<keyword evidence="2" id="KW-0963">Cytoplasm</keyword>
<sequence>MKRTLPEDFVDRMAALLGKEELSAFLESYNRVPKKGLRANTLKAGRDEMTGLIPFKTQPIPWCDTGAYIDAEERPGKQLAYNAGLYYVQEPSAMIPAAALAPKPGERVLDMCAAPGGKTTQLACALQNQGLLVANEVVKTRAKVLASNVERMGIANAAITNVRPDQLVDIFGPQSFDKILVDAPCSGEGMFRKDPAVRSAWSLDNVAQCARRQKKMLETVDLLLKPGGELVYSTCTFAPEEDEQIVEYLVESGKYEVLPIDLPGLPDHGRPAWTVHGCGAVSQAVRVMPHRVEGEGHFIAKLRKTADAAPAASPQGKRSKKKKRSLWRRASKKDLKDFTAFSETVGLHLDRSDFVIASDTLTVLPEGLYLDQLNQGRWVRPGLEIGTFKKGRFEPSHTLAMALTRDQIASVYNFKDDDEAYAYLKGEPIANTGALKGWTLMCWRGYPLGWGKASGGAIKNHFPKGLRILKK</sequence>
<gene>
    <name evidence="10" type="ORF">FRC53_02880</name>
</gene>
<evidence type="ECO:0000256" key="1">
    <source>
        <dbReference type="ARBA" id="ARBA00007494"/>
    </source>
</evidence>
<dbReference type="SUPFAM" id="SSF53335">
    <property type="entry name" value="S-adenosyl-L-methionine-dependent methyltransferases"/>
    <property type="match status" value="1"/>
</dbReference>
<keyword evidence="4 7" id="KW-0808">Transferase</keyword>
<dbReference type="Pfam" id="PF17126">
    <property type="entry name" value="RsmF_methylt_CI"/>
    <property type="match status" value="1"/>
</dbReference>
<dbReference type="GO" id="GO:0008757">
    <property type="term" value="F:S-adenosylmethionine-dependent methyltransferase activity"/>
    <property type="evidence" value="ECO:0007669"/>
    <property type="project" value="InterPro"/>
</dbReference>
<dbReference type="PROSITE" id="PS51686">
    <property type="entry name" value="SAM_MT_RSMB_NOP"/>
    <property type="match status" value="1"/>
</dbReference>
<feature type="binding site" evidence="7">
    <location>
        <position position="136"/>
    </location>
    <ligand>
        <name>S-adenosyl-L-methionine</name>
        <dbReference type="ChEBI" id="CHEBI:59789"/>
    </ligand>
</feature>
<evidence type="ECO:0000256" key="6">
    <source>
        <dbReference type="ARBA" id="ARBA00022884"/>
    </source>
</evidence>
<dbReference type="Proteomes" id="UP000473648">
    <property type="component" value="Unassembled WGS sequence"/>
</dbReference>
<dbReference type="PRINTS" id="PR02008">
    <property type="entry name" value="RCMTFAMILY"/>
</dbReference>
<comment type="caution">
    <text evidence="7">Lacks conserved residue(s) required for the propagation of feature annotation.</text>
</comment>
<proteinExistence type="inferred from homology"/>
<dbReference type="GO" id="GO:0003723">
    <property type="term" value="F:RNA binding"/>
    <property type="evidence" value="ECO:0007669"/>
    <property type="project" value="UniProtKB-UniRule"/>
</dbReference>
<dbReference type="GO" id="GO:0001510">
    <property type="term" value="P:RNA methylation"/>
    <property type="evidence" value="ECO:0007669"/>
    <property type="project" value="InterPro"/>
</dbReference>
<feature type="binding site" evidence="7">
    <location>
        <begin position="112"/>
        <end position="118"/>
    </location>
    <ligand>
        <name>S-adenosyl-L-methionine</name>
        <dbReference type="ChEBI" id="CHEBI:59789"/>
    </ligand>
</feature>
<dbReference type="GO" id="GO:0006396">
    <property type="term" value="P:RNA processing"/>
    <property type="evidence" value="ECO:0007669"/>
    <property type="project" value="InterPro"/>
</dbReference>
<keyword evidence="5 7" id="KW-0949">S-adenosyl-L-methionine</keyword>
<reference evidence="10" key="1">
    <citation type="journal article" date="2020" name="Appl. Environ. Microbiol.">
        <title>Medium-Chain Fatty Acid Synthesis by 'Candidatus Weimeria bifida' gen. nov., sp. nov., and 'Candidatus Pseudoramibacter fermentans' sp. nov.</title>
        <authorList>
            <person name="Scarborough M.J."/>
            <person name="Myers K.S."/>
            <person name="Donohue T.J."/>
            <person name="Noguera D.R."/>
        </authorList>
    </citation>
    <scope>NUCLEOTIDE SEQUENCE</scope>
    <source>
        <strain evidence="10">EUB1.1</strain>
    </source>
</reference>
<dbReference type="InterPro" id="IPR023267">
    <property type="entry name" value="RCMT"/>
</dbReference>
<evidence type="ECO:0000256" key="2">
    <source>
        <dbReference type="ARBA" id="ARBA00022490"/>
    </source>
</evidence>
<dbReference type="Pfam" id="PF01189">
    <property type="entry name" value="Methyltr_RsmB-F"/>
    <property type="match status" value="1"/>
</dbReference>
<keyword evidence="6 7" id="KW-0694">RNA-binding</keyword>
<dbReference type="InterPro" id="IPR049560">
    <property type="entry name" value="MeTrfase_RsmB-F_NOP2_cat"/>
</dbReference>
<dbReference type="InterPro" id="IPR011023">
    <property type="entry name" value="Nop2p"/>
</dbReference>
<keyword evidence="11" id="KW-1185">Reference proteome</keyword>
<dbReference type="NCBIfam" id="TIGR00446">
    <property type="entry name" value="nop2p"/>
    <property type="match status" value="1"/>
</dbReference>
<organism evidence="10 11">
    <name type="scientific">Candidatus Pseudoramibacter fermentans</name>
    <dbReference type="NCBI Taxonomy" id="2594427"/>
    <lineage>
        <taxon>Bacteria</taxon>
        <taxon>Bacillati</taxon>
        <taxon>Bacillota</taxon>
        <taxon>Clostridia</taxon>
        <taxon>Eubacteriales</taxon>
        <taxon>Eubacteriaceae</taxon>
        <taxon>Pseudoramibacter</taxon>
    </lineage>
</organism>
<feature type="active site" description="Nucleophile" evidence="7">
    <location>
        <position position="235"/>
    </location>
</feature>
<evidence type="ECO:0000313" key="11">
    <source>
        <dbReference type="Proteomes" id="UP000473648"/>
    </source>
</evidence>
<evidence type="ECO:0000259" key="9">
    <source>
        <dbReference type="PROSITE" id="PS51686"/>
    </source>
</evidence>
<dbReference type="Pfam" id="PF13636">
    <property type="entry name" value="Methyltranf_PUA"/>
    <property type="match status" value="1"/>
</dbReference>
<dbReference type="PANTHER" id="PTHR22807:SF30">
    <property type="entry name" value="28S RRNA (CYTOSINE(4447)-C(5))-METHYLTRANSFERASE-RELATED"/>
    <property type="match status" value="1"/>
</dbReference>
<evidence type="ECO:0000256" key="3">
    <source>
        <dbReference type="ARBA" id="ARBA00022603"/>
    </source>
</evidence>
<evidence type="ECO:0000256" key="5">
    <source>
        <dbReference type="ARBA" id="ARBA00022691"/>
    </source>
</evidence>
<dbReference type="InterPro" id="IPR001678">
    <property type="entry name" value="MeTrfase_RsmB-F_NOP2_dom"/>
</dbReference>
<dbReference type="Gene3D" id="2.30.130.60">
    <property type="match status" value="1"/>
</dbReference>
<feature type="binding site" evidence="7">
    <location>
        <position position="182"/>
    </location>
    <ligand>
        <name>S-adenosyl-L-methionine</name>
        <dbReference type="ChEBI" id="CHEBI:59789"/>
    </ligand>
</feature>
<dbReference type="GO" id="GO:0008173">
    <property type="term" value="F:RNA methyltransferase activity"/>
    <property type="evidence" value="ECO:0007669"/>
    <property type="project" value="InterPro"/>
</dbReference>
<dbReference type="PANTHER" id="PTHR22807">
    <property type="entry name" value="NOP2 YEAST -RELATED NOL1/NOP2/FMU SUN DOMAIN-CONTAINING"/>
    <property type="match status" value="1"/>
</dbReference>
<protein>
    <submittedName>
        <fullName evidence="10">NOL1/NOP2/sun family putative RNA methylase</fullName>
    </submittedName>
</protein>
<accession>A0A6L5GQH4</accession>
<dbReference type="Gene3D" id="3.30.70.1170">
    <property type="entry name" value="Sun protein, domain 3"/>
    <property type="match status" value="1"/>
</dbReference>
<comment type="caution">
    <text evidence="10">The sequence shown here is derived from an EMBL/GenBank/DDBJ whole genome shotgun (WGS) entry which is preliminary data.</text>
</comment>
<dbReference type="InterPro" id="IPR018314">
    <property type="entry name" value="RsmB/NOL1/NOP2-like_CS"/>
</dbReference>
<feature type="region of interest" description="Disordered" evidence="8">
    <location>
        <begin position="306"/>
        <end position="325"/>
    </location>
</feature>
<evidence type="ECO:0000256" key="8">
    <source>
        <dbReference type="SAM" id="MobiDB-lite"/>
    </source>
</evidence>
<dbReference type="Pfam" id="PF17125">
    <property type="entry name" value="Methyltr_RsmF_N"/>
    <property type="match status" value="1"/>
</dbReference>
<evidence type="ECO:0000256" key="4">
    <source>
        <dbReference type="ARBA" id="ARBA00022679"/>
    </source>
</evidence>
<evidence type="ECO:0000313" key="10">
    <source>
        <dbReference type="EMBL" id="MQM72373.1"/>
    </source>
</evidence>
<dbReference type="InterPro" id="IPR031341">
    <property type="entry name" value="Methyltr_RsmF_N"/>
</dbReference>
<dbReference type="AlphaFoldDB" id="A0A6L5GQH4"/>
<dbReference type="Gene3D" id="3.40.50.150">
    <property type="entry name" value="Vaccinia Virus protein VP39"/>
    <property type="match status" value="1"/>
</dbReference>
<dbReference type="EMBL" id="VOGB01000004">
    <property type="protein sequence ID" value="MQM72373.1"/>
    <property type="molecule type" value="Genomic_DNA"/>
</dbReference>
<dbReference type="InterPro" id="IPR029063">
    <property type="entry name" value="SAM-dependent_MTases_sf"/>
</dbReference>
<keyword evidence="3 7" id="KW-0489">Methyltransferase</keyword>
<dbReference type="InterPro" id="IPR031340">
    <property type="entry name" value="RsmF_methylt_CI"/>
</dbReference>
<dbReference type="PROSITE" id="PS01153">
    <property type="entry name" value="NOL1_NOP2_SUN"/>
    <property type="match status" value="1"/>
</dbReference>
<feature type="domain" description="SAM-dependent MTase RsmB/NOP-type" evidence="9">
    <location>
        <begin position="25"/>
        <end position="305"/>
    </location>
</feature>
<dbReference type="CDD" id="cd21147">
    <property type="entry name" value="RsmF_methylt_CTD1"/>
    <property type="match status" value="1"/>
</dbReference>
<comment type="similarity">
    <text evidence="1 7">Belongs to the class I-like SAM-binding methyltransferase superfamily. RsmB/NOP family.</text>
</comment>
<dbReference type="InterPro" id="IPR027391">
    <property type="entry name" value="Nol1_Nop2_Fmu_2"/>
</dbReference>
<name>A0A6L5GQH4_9FIRM</name>
<dbReference type="CDD" id="cd02440">
    <property type="entry name" value="AdoMet_MTases"/>
    <property type="match status" value="1"/>
</dbReference>